<proteinExistence type="predicted"/>
<organism evidence="5 6">
    <name type="scientific">Reinekea thalattae</name>
    <dbReference type="NCBI Taxonomy" id="2593301"/>
    <lineage>
        <taxon>Bacteria</taxon>
        <taxon>Pseudomonadati</taxon>
        <taxon>Pseudomonadota</taxon>
        <taxon>Gammaproteobacteria</taxon>
        <taxon>Oceanospirillales</taxon>
        <taxon>Saccharospirillaceae</taxon>
        <taxon>Reinekea</taxon>
    </lineage>
</organism>
<dbReference type="Pfam" id="PF06445">
    <property type="entry name" value="GyrI-like"/>
    <property type="match status" value="1"/>
</dbReference>
<keyword evidence="2" id="KW-0238">DNA-binding</keyword>
<sequence length="292" mass="33727">MHKSQQHRINDVLHKIHRDIDQPLSAKQLAEAANWSTFHFHRCFKSVVGENVTDYIRRVRLELAANQLVFFPDLSIGNILSQCGFKSQASFSHAFKKQFACTPSQWRSNGYQARIRQTQQNWDSAIVERAEKAANYATPQVTVKTLPPRKAVYLRHLSYGRDIRQTWEKLEVWARQQSLDWDSLPKLGLHHSNADITPLDKCHYVACIEVDISPKKALPLNQFIIPGGSYACFEASGFYGDLLPILHKFYHDWLPNSGYSLAPTPGYANYRRCHFIDPEEHFDLTFCIPLWL</sequence>
<comment type="caution">
    <text evidence="5">The sequence shown here is derived from an EMBL/GenBank/DDBJ whole genome shotgun (WGS) entry which is preliminary data.</text>
</comment>
<dbReference type="PROSITE" id="PS01124">
    <property type="entry name" value="HTH_ARAC_FAMILY_2"/>
    <property type="match status" value="1"/>
</dbReference>
<dbReference type="SMART" id="SM00342">
    <property type="entry name" value="HTH_ARAC"/>
    <property type="match status" value="1"/>
</dbReference>
<keyword evidence="3" id="KW-0804">Transcription</keyword>
<dbReference type="GO" id="GO:0003700">
    <property type="term" value="F:DNA-binding transcription factor activity"/>
    <property type="evidence" value="ECO:0007669"/>
    <property type="project" value="InterPro"/>
</dbReference>
<dbReference type="Pfam" id="PF12833">
    <property type="entry name" value="HTH_18"/>
    <property type="match status" value="1"/>
</dbReference>
<dbReference type="InterPro" id="IPR050908">
    <property type="entry name" value="SmbC-like"/>
</dbReference>
<evidence type="ECO:0000313" key="5">
    <source>
        <dbReference type="EMBL" id="TXR54760.1"/>
    </source>
</evidence>
<dbReference type="InterPro" id="IPR018060">
    <property type="entry name" value="HTH_AraC"/>
</dbReference>
<dbReference type="InterPro" id="IPR011256">
    <property type="entry name" value="Reg_factor_effector_dom_sf"/>
</dbReference>
<dbReference type="GO" id="GO:0043565">
    <property type="term" value="F:sequence-specific DNA binding"/>
    <property type="evidence" value="ECO:0007669"/>
    <property type="project" value="InterPro"/>
</dbReference>
<dbReference type="InterPro" id="IPR020449">
    <property type="entry name" value="Tscrpt_reg_AraC-type_HTH"/>
</dbReference>
<evidence type="ECO:0000256" key="3">
    <source>
        <dbReference type="ARBA" id="ARBA00023163"/>
    </source>
</evidence>
<feature type="domain" description="HTH araC/xylS-type" evidence="4">
    <location>
        <begin position="10"/>
        <end position="109"/>
    </location>
</feature>
<dbReference type="SUPFAM" id="SSF46689">
    <property type="entry name" value="Homeodomain-like"/>
    <property type="match status" value="2"/>
</dbReference>
<reference evidence="5 6" key="1">
    <citation type="submission" date="2019-07" db="EMBL/GenBank/DDBJ databases">
        <title>Reinekea sp. strain SSH23 genome sequencing and assembly.</title>
        <authorList>
            <person name="Kim I."/>
        </authorList>
    </citation>
    <scope>NUCLEOTIDE SEQUENCE [LARGE SCALE GENOMIC DNA]</scope>
    <source>
        <strain evidence="5 6">SSH23</strain>
    </source>
</reference>
<protein>
    <submittedName>
        <fullName evidence="5">AraC family transcriptional regulator</fullName>
    </submittedName>
</protein>
<dbReference type="SUPFAM" id="SSF55136">
    <property type="entry name" value="Probable bacterial effector-binding domain"/>
    <property type="match status" value="1"/>
</dbReference>
<accession>A0A5C8ZD29</accession>
<dbReference type="InterPro" id="IPR018062">
    <property type="entry name" value="HTH_AraC-typ_CS"/>
</dbReference>
<dbReference type="InterPro" id="IPR009057">
    <property type="entry name" value="Homeodomain-like_sf"/>
</dbReference>
<dbReference type="EMBL" id="VKAD01000001">
    <property type="protein sequence ID" value="TXR54760.1"/>
    <property type="molecule type" value="Genomic_DNA"/>
</dbReference>
<dbReference type="PROSITE" id="PS00041">
    <property type="entry name" value="HTH_ARAC_FAMILY_1"/>
    <property type="match status" value="1"/>
</dbReference>
<dbReference type="Gene3D" id="1.10.10.60">
    <property type="entry name" value="Homeodomain-like"/>
    <property type="match status" value="2"/>
</dbReference>
<evidence type="ECO:0000256" key="1">
    <source>
        <dbReference type="ARBA" id="ARBA00023015"/>
    </source>
</evidence>
<evidence type="ECO:0000259" key="4">
    <source>
        <dbReference type="PROSITE" id="PS01124"/>
    </source>
</evidence>
<name>A0A5C8ZD29_9GAMM</name>
<dbReference type="InterPro" id="IPR010499">
    <property type="entry name" value="AraC_E-bd"/>
</dbReference>
<dbReference type="PRINTS" id="PR00032">
    <property type="entry name" value="HTHARAC"/>
</dbReference>
<keyword evidence="6" id="KW-1185">Reference proteome</keyword>
<dbReference type="Gene3D" id="3.20.80.10">
    <property type="entry name" value="Regulatory factor, effector binding domain"/>
    <property type="match status" value="1"/>
</dbReference>
<dbReference type="PANTHER" id="PTHR40055:SF1">
    <property type="entry name" value="TRANSCRIPTIONAL REGULATOR YGIV-RELATED"/>
    <property type="match status" value="1"/>
</dbReference>
<gene>
    <name evidence="5" type="ORF">FME95_09545</name>
</gene>
<dbReference type="SMART" id="SM00871">
    <property type="entry name" value="AraC_E_bind"/>
    <property type="match status" value="1"/>
</dbReference>
<dbReference type="InterPro" id="IPR029442">
    <property type="entry name" value="GyrI-like"/>
</dbReference>
<evidence type="ECO:0000256" key="2">
    <source>
        <dbReference type="ARBA" id="ARBA00023125"/>
    </source>
</evidence>
<dbReference type="RefSeq" id="WP_147714159.1">
    <property type="nucleotide sequence ID" value="NZ_VKAD01000001.1"/>
</dbReference>
<keyword evidence="1" id="KW-0805">Transcription regulation</keyword>
<dbReference type="AlphaFoldDB" id="A0A5C8ZD29"/>
<dbReference type="PANTHER" id="PTHR40055">
    <property type="entry name" value="TRANSCRIPTIONAL REGULATOR YGIV-RELATED"/>
    <property type="match status" value="1"/>
</dbReference>
<dbReference type="OrthoDB" id="282744at2"/>
<dbReference type="Proteomes" id="UP000321764">
    <property type="component" value="Unassembled WGS sequence"/>
</dbReference>
<evidence type="ECO:0000313" key="6">
    <source>
        <dbReference type="Proteomes" id="UP000321764"/>
    </source>
</evidence>